<feature type="chain" id="PRO_5027057191" evidence="1">
    <location>
        <begin position="21"/>
        <end position="290"/>
    </location>
</feature>
<gene>
    <name evidence="2" type="ORF">HNV11_16985</name>
</gene>
<dbReference type="KEGG" id="stae:HNV11_16985"/>
<dbReference type="RefSeq" id="WP_171740795.1">
    <property type="nucleotide sequence ID" value="NZ_CP053435.1"/>
</dbReference>
<protein>
    <submittedName>
        <fullName evidence="2">Uncharacterized protein</fullName>
    </submittedName>
</protein>
<evidence type="ECO:0000256" key="1">
    <source>
        <dbReference type="SAM" id="SignalP"/>
    </source>
</evidence>
<evidence type="ECO:0000313" key="3">
    <source>
        <dbReference type="Proteomes" id="UP000502756"/>
    </source>
</evidence>
<name>A0A6M5YCE2_9BACT</name>
<feature type="signal peptide" evidence="1">
    <location>
        <begin position="1"/>
        <end position="20"/>
    </location>
</feature>
<reference evidence="2 3" key="1">
    <citation type="submission" date="2020-05" db="EMBL/GenBank/DDBJ databases">
        <title>Genome sequencing of Spirosoma sp. TS118.</title>
        <authorList>
            <person name="Lee J.-H."/>
            <person name="Jeong S."/>
            <person name="Zhao L."/>
            <person name="Jung J.-H."/>
            <person name="Kim M.-K."/>
            <person name="Lim S."/>
        </authorList>
    </citation>
    <scope>NUCLEOTIDE SEQUENCE [LARGE SCALE GENOMIC DNA]</scope>
    <source>
        <strain evidence="2 3">TS118</strain>
    </source>
</reference>
<accession>A0A6M5YCE2</accession>
<proteinExistence type="predicted"/>
<dbReference type="AlphaFoldDB" id="A0A6M5YCE2"/>
<keyword evidence="3" id="KW-1185">Reference proteome</keyword>
<organism evidence="2 3">
    <name type="scientific">Spirosoma taeanense</name>
    <dbReference type="NCBI Taxonomy" id="2735870"/>
    <lineage>
        <taxon>Bacteria</taxon>
        <taxon>Pseudomonadati</taxon>
        <taxon>Bacteroidota</taxon>
        <taxon>Cytophagia</taxon>
        <taxon>Cytophagales</taxon>
        <taxon>Cytophagaceae</taxon>
        <taxon>Spirosoma</taxon>
    </lineage>
</organism>
<sequence length="290" mass="32680">MMKRYLFLLFLGLAGLPTFGQQMTDYYRLPDQQSQYNRILNRYGGAYTRDRWYVALSGFVRTDRAQLDNSYNGLLGSSRVTKPGIGALVGWTYREQWAIEGGYARMPIHTEARVRNGYFAYSFPYTNDKQGIVLRARRMVLSTSGPWRRSGLWLSAGLWLIPNSGQNKGGFSLASYSYRYRQGEKPDTLRILGQTNVNAAPTGLAEVGAEYNVRLSDKFDMGFAVRKYWGLGSSLTTDVTYKASGRDPQYAQLQGTGSGMSYGVTLRYTYAVRRNLSNALDVQGKGRIKL</sequence>
<evidence type="ECO:0000313" key="2">
    <source>
        <dbReference type="EMBL" id="QJW90950.1"/>
    </source>
</evidence>
<dbReference type="EMBL" id="CP053435">
    <property type="protein sequence ID" value="QJW90950.1"/>
    <property type="molecule type" value="Genomic_DNA"/>
</dbReference>
<dbReference type="Proteomes" id="UP000502756">
    <property type="component" value="Chromosome"/>
</dbReference>
<keyword evidence="1" id="KW-0732">Signal</keyword>